<dbReference type="SUPFAM" id="SSF50965">
    <property type="entry name" value="Galactose oxidase, central domain"/>
    <property type="match status" value="1"/>
</dbReference>
<evidence type="ECO:0000256" key="8">
    <source>
        <dbReference type="ARBA" id="ARBA00022679"/>
    </source>
</evidence>
<comment type="pathway">
    <text evidence="2">tRNA modification; wybutosine-tRNA(Phe) biosynthesis.</text>
</comment>
<dbReference type="Pfam" id="PF13418">
    <property type="entry name" value="Beta-prop_TYW4"/>
    <property type="match status" value="1"/>
</dbReference>
<dbReference type="PANTHER" id="PTHR46529">
    <property type="entry name" value="TRNA WYBUTOSINE-SYNTHESIZING PROTEIN 4"/>
    <property type="match status" value="1"/>
</dbReference>
<keyword evidence="9" id="KW-0949">S-adenosyl-L-methionine</keyword>
<dbReference type="EMBL" id="JBBWUH010000007">
    <property type="protein sequence ID" value="KAK8161842.1"/>
    <property type="molecule type" value="Genomic_DNA"/>
</dbReference>
<dbReference type="PANTHER" id="PTHR46529:SF1">
    <property type="entry name" value="TRNA WYBUTOSINE-SYNTHESIZING PROTEIN 4"/>
    <property type="match status" value="1"/>
</dbReference>
<dbReference type="SUPFAM" id="SSF51197">
    <property type="entry name" value="Clavaminate synthase-like"/>
    <property type="match status" value="1"/>
</dbReference>
<evidence type="ECO:0000256" key="1">
    <source>
        <dbReference type="ARBA" id="ARBA00001806"/>
    </source>
</evidence>
<keyword evidence="19" id="KW-1185">Reference proteome</keyword>
<evidence type="ECO:0000256" key="6">
    <source>
        <dbReference type="ARBA" id="ARBA00018045"/>
    </source>
</evidence>
<evidence type="ECO:0000256" key="12">
    <source>
        <dbReference type="ARBA" id="ARBA00029750"/>
    </source>
</evidence>
<evidence type="ECO:0000256" key="13">
    <source>
        <dbReference type="ARBA" id="ARBA00030231"/>
    </source>
</evidence>
<dbReference type="Pfam" id="PF13621">
    <property type="entry name" value="Cupin_8"/>
    <property type="match status" value="1"/>
</dbReference>
<evidence type="ECO:0000259" key="17">
    <source>
        <dbReference type="PROSITE" id="PS51184"/>
    </source>
</evidence>
<dbReference type="InterPro" id="IPR041667">
    <property type="entry name" value="Cupin_8"/>
</dbReference>
<dbReference type="Pfam" id="PF04072">
    <property type="entry name" value="LCM"/>
    <property type="match status" value="1"/>
</dbReference>
<dbReference type="InterPro" id="IPR007213">
    <property type="entry name" value="Ppm1/Ppm2/Tcmp"/>
</dbReference>
<comment type="function">
    <text evidence="11">Probable S-adenosyl-L-methionine-dependent methyltransferase that acts as a component of the wybutosine biosynthesis pathway. Wybutosine is a hyper modified guanosine with a tricyclic base found at the 3'-position adjacent to the anticodon of eukaryotic phenylalanine tRNA. May methylate the carboxyl group of leucine residues to form alpha-leucine ester residues.</text>
</comment>
<dbReference type="Gene3D" id="2.120.10.80">
    <property type="entry name" value="Kelch-type beta propeller"/>
    <property type="match status" value="1"/>
</dbReference>
<dbReference type="EC" id="2.1.1.290" evidence="5"/>
<name>A0ABR1XNP9_9PEZI</name>
<feature type="region of interest" description="Disordered" evidence="16">
    <location>
        <begin position="1"/>
        <end position="20"/>
    </location>
</feature>
<dbReference type="SUPFAM" id="SSF53335">
    <property type="entry name" value="S-adenosyl-L-methionine-dependent methyltransferases"/>
    <property type="match status" value="1"/>
</dbReference>
<evidence type="ECO:0000313" key="18">
    <source>
        <dbReference type="EMBL" id="KAK8161842.1"/>
    </source>
</evidence>
<dbReference type="Gene3D" id="6.10.140.1470">
    <property type="match status" value="1"/>
</dbReference>
<dbReference type="Gene3D" id="2.60.120.650">
    <property type="entry name" value="Cupin"/>
    <property type="match status" value="1"/>
</dbReference>
<comment type="caution">
    <text evidence="18">The sequence shown here is derived from an EMBL/GenBank/DDBJ whole genome shotgun (WGS) entry which is preliminary data.</text>
</comment>
<comment type="similarity">
    <text evidence="3">Belongs to the methyltransferase superfamily. LCMT family.</text>
</comment>
<dbReference type="Proteomes" id="UP001456524">
    <property type="component" value="Unassembled WGS sequence"/>
</dbReference>
<evidence type="ECO:0000256" key="15">
    <source>
        <dbReference type="ARBA" id="ARBA00049250"/>
    </source>
</evidence>
<dbReference type="InterPro" id="IPR011043">
    <property type="entry name" value="Gal_Oxase/kelch_b-propeller"/>
</dbReference>
<keyword evidence="10" id="KW-0819">tRNA processing</keyword>
<dbReference type="InterPro" id="IPR015915">
    <property type="entry name" value="Kelch-typ_b-propeller"/>
</dbReference>
<evidence type="ECO:0000256" key="3">
    <source>
        <dbReference type="ARBA" id="ARBA00010703"/>
    </source>
</evidence>
<evidence type="ECO:0000256" key="16">
    <source>
        <dbReference type="SAM" id="MobiDB-lite"/>
    </source>
</evidence>
<evidence type="ECO:0000256" key="14">
    <source>
        <dbReference type="ARBA" id="ARBA00030847"/>
    </source>
</evidence>
<organism evidence="18 19">
    <name type="scientific">Phyllosticta citrichinensis</name>
    <dbReference type="NCBI Taxonomy" id="1130410"/>
    <lineage>
        <taxon>Eukaryota</taxon>
        <taxon>Fungi</taxon>
        <taxon>Dikarya</taxon>
        <taxon>Ascomycota</taxon>
        <taxon>Pezizomycotina</taxon>
        <taxon>Dothideomycetes</taxon>
        <taxon>Dothideomycetes incertae sedis</taxon>
        <taxon>Botryosphaeriales</taxon>
        <taxon>Phyllostictaceae</taxon>
        <taxon>Phyllosticta</taxon>
    </lineage>
</organism>
<keyword evidence="8" id="KW-0808">Transferase</keyword>
<evidence type="ECO:0000256" key="10">
    <source>
        <dbReference type="ARBA" id="ARBA00022694"/>
    </source>
</evidence>
<dbReference type="InterPro" id="IPR003347">
    <property type="entry name" value="JmjC_dom"/>
</dbReference>
<evidence type="ECO:0000256" key="2">
    <source>
        <dbReference type="ARBA" id="ARBA00004797"/>
    </source>
</evidence>
<evidence type="ECO:0000256" key="9">
    <source>
        <dbReference type="ARBA" id="ARBA00022691"/>
    </source>
</evidence>
<dbReference type="InterPro" id="IPR029063">
    <property type="entry name" value="SAM-dependent_MTases_sf"/>
</dbReference>
<reference evidence="18 19" key="1">
    <citation type="journal article" date="2022" name="G3 (Bethesda)">
        <title>Enemy or ally: a genomic approach to elucidate the lifestyle of Phyllosticta citrichinaensis.</title>
        <authorList>
            <person name="Buijs V.A."/>
            <person name="Groenewald J.Z."/>
            <person name="Haridas S."/>
            <person name="LaButti K.M."/>
            <person name="Lipzen A."/>
            <person name="Martin F.M."/>
            <person name="Barry K."/>
            <person name="Grigoriev I.V."/>
            <person name="Crous P.W."/>
            <person name="Seidl M.F."/>
        </authorList>
    </citation>
    <scope>NUCLEOTIDE SEQUENCE [LARGE SCALE GENOMIC DNA]</scope>
    <source>
        <strain evidence="18 19">CBS 129764</strain>
    </source>
</reference>
<comment type="catalytic activity">
    <reaction evidence="15">
        <text>7-[(3S)-(3-amino-3-methoxycarbonyl)propyl]wyosine(37) in tRNA(Phe) + S-adenosyl-L-methionine + CO2 = wybutosine(37) in tRNA(Phe) + S-adenosyl-L-homocysteine + 2 H(+)</text>
        <dbReference type="Rhea" id="RHEA:37119"/>
        <dbReference type="Rhea" id="RHEA-COMP:11844"/>
        <dbReference type="Rhea" id="RHEA-COMP:11847"/>
        <dbReference type="ChEBI" id="CHEBI:15378"/>
        <dbReference type="ChEBI" id="CHEBI:16526"/>
        <dbReference type="ChEBI" id="CHEBI:57856"/>
        <dbReference type="ChEBI" id="CHEBI:59789"/>
        <dbReference type="ChEBI" id="CHEBI:73544"/>
        <dbReference type="ChEBI" id="CHEBI:74275"/>
        <dbReference type="EC" id="2.3.1.231"/>
    </reaction>
</comment>
<dbReference type="Gene3D" id="3.40.50.150">
    <property type="entry name" value="Vaccinia Virus protein VP39"/>
    <property type="match status" value="1"/>
</dbReference>
<evidence type="ECO:0000313" key="19">
    <source>
        <dbReference type="Proteomes" id="UP001456524"/>
    </source>
</evidence>
<dbReference type="EC" id="2.3.1.231" evidence="4"/>
<dbReference type="PROSITE" id="PS51184">
    <property type="entry name" value="JMJC"/>
    <property type="match status" value="1"/>
</dbReference>
<feature type="domain" description="JmjC" evidence="17">
    <location>
        <begin position="823"/>
        <end position="998"/>
    </location>
</feature>
<evidence type="ECO:0000256" key="7">
    <source>
        <dbReference type="ARBA" id="ARBA00022603"/>
    </source>
</evidence>
<comment type="catalytic activity">
    <reaction evidence="1">
        <text>7-[(3S)-3-amino-3-carboxypropyl]wyosine(37) in tRNA(Phe) + S-adenosyl-L-methionine = 7-[(3S)-(3-amino-3-methoxycarbonyl)propyl]wyosine(37) in tRNA(Phe) + S-adenosyl-L-homocysteine</text>
        <dbReference type="Rhea" id="RHEA:36903"/>
        <dbReference type="Rhea" id="RHEA-COMP:10379"/>
        <dbReference type="Rhea" id="RHEA-COMP:11844"/>
        <dbReference type="ChEBI" id="CHEBI:57856"/>
        <dbReference type="ChEBI" id="CHEBI:59789"/>
        <dbReference type="ChEBI" id="CHEBI:73543"/>
        <dbReference type="ChEBI" id="CHEBI:74275"/>
        <dbReference type="EC" id="2.1.1.290"/>
    </reaction>
</comment>
<accession>A0ABR1XNP9</accession>
<proteinExistence type="inferred from homology"/>
<sequence>MVPLTNGTARPVPRSTKEKRDVDIMQTNDSSIVSKRSVVELYHRDEPDFFRPFVGKSQRRSPLINRGYWLRMKAVEHTVKKFIEEDLDREKLVVNLGCGYDPLPFIILHKFPELVENTTFVDVDYPQLMQKKRACIDQADDLKKSFPFLRNWTSKEPAVWKAGQYVTVGCDLRQLAKLERILNSVANAENRAILFVAEVSVAYMDVKSADAVVSWASSFNDARFCILEQCLPDGPDHPFASTMLRHFEKLQTHLKVVYEYPTPEAQARRFVKAGWPDVDARTLWQLWGDDSFLTAEQRRALDDVEPFDEWEEFALFGSHYILLVARTRPESNRSNESNDTKSSVTASTSEPLSWKLHLDPAPNGQQDAPLRRFGAACRLESGSIHHGGYSAQSRLASVDLLDPSGQYLETTTFPVSLPLMCHTMTPLSGTSALFVGGRTSPNRAQDACYVVQSGPDGLAAQTAPALPQSRYRHCAVPVSTGADRGVLVFGGHTSSTVAVSSWLFWSKERGWSPVEVEVDAASAPNAALGPRFGASMYAVEDEGTCGVLAGGMSPDGVVLEDVWWWELSFDKDANKYTIRCSLLRAEGTNSLSQGRQQPPLARFGASVARMGDRVLIVGGITRDGVPRWEDEVVLVTASRHSLNIERVQMPARAQRRPLFIGTAVISTPDGNALLLGGGAVCFSMGSFWNTTSTVLSLSYAPCPLPSLPPPPPPKTAVPRIAIADSASFSALVRSSQPAIITNLPLGACVTKWTPSYLLEAITPERLVIIHSSSSARMTFATKNFSYAKETFSTFLARALAGEPVYLRSVASTQPAKKPTHLATDFAALAPDFALPAAIGDVIDDDEAPGGGGGGLHSSPLRISGPVALWCHYDVLANVLCQVRGRKRVRLYAPADAKHLGYAAGASSSDVDVWYDDGDEGEWARRCPRERERLARTRPWEGTLAAGEILFLPPMWSHAVRPETEPAADGEAGFSVAVNCFWRNLGSEAYAVGRDVYGNRDLAGYEEGRKAVEKIAKAFEGVPADLRGFYVDRLIEELREKVVTGGGDRQGDDEGSAGKG</sequence>
<protein>
    <recommendedName>
        <fullName evidence="6">tRNA wybutosine-synthesizing protein 4</fullName>
        <ecNumber evidence="5">2.1.1.290</ecNumber>
        <ecNumber evidence="4">2.3.1.231</ecNumber>
    </recommendedName>
    <alternativeName>
        <fullName evidence="13">Leucine carboxyl methyltransferase 2</fullName>
    </alternativeName>
    <alternativeName>
        <fullName evidence="14">tRNA(Phe) (7-(3-amino-3-(methoxycarbonyl)propyl)wyosine(37)-N)-methoxycarbonyltransferase</fullName>
    </alternativeName>
    <alternativeName>
        <fullName evidence="12">tRNA(Phe) (7-(3-amino-3-carboxypropyl)wyosine(37)-O)-methyltransferase</fullName>
    </alternativeName>
</protein>
<keyword evidence="7" id="KW-0489">Methyltransferase</keyword>
<evidence type="ECO:0000256" key="4">
    <source>
        <dbReference type="ARBA" id="ARBA00012155"/>
    </source>
</evidence>
<evidence type="ECO:0000256" key="5">
    <source>
        <dbReference type="ARBA" id="ARBA00012779"/>
    </source>
</evidence>
<evidence type="ECO:0000256" key="11">
    <source>
        <dbReference type="ARBA" id="ARBA00025588"/>
    </source>
</evidence>
<gene>
    <name evidence="18" type="ORF">IWX90DRAFT_388069</name>
</gene>